<gene>
    <name evidence="6" type="ORF">H9943_00505</name>
</gene>
<keyword evidence="2" id="KW-0813">Transport</keyword>
<accession>A0A9D2M100</accession>
<feature type="domain" description="ABC transporter" evidence="5">
    <location>
        <begin position="3"/>
        <end position="228"/>
    </location>
</feature>
<dbReference type="EMBL" id="DWYA01000006">
    <property type="protein sequence ID" value="HJB38860.1"/>
    <property type="molecule type" value="Genomic_DNA"/>
</dbReference>
<reference evidence="6" key="1">
    <citation type="journal article" date="2021" name="PeerJ">
        <title>Extensive microbial diversity within the chicken gut microbiome revealed by metagenomics and culture.</title>
        <authorList>
            <person name="Gilroy R."/>
            <person name="Ravi A."/>
            <person name="Getino M."/>
            <person name="Pursley I."/>
            <person name="Horton D.L."/>
            <person name="Alikhan N.F."/>
            <person name="Baker D."/>
            <person name="Gharbi K."/>
            <person name="Hall N."/>
            <person name="Watson M."/>
            <person name="Adriaenssens E.M."/>
            <person name="Foster-Nyarko E."/>
            <person name="Jarju S."/>
            <person name="Secka A."/>
            <person name="Antonio M."/>
            <person name="Oren A."/>
            <person name="Chaudhuri R.R."/>
            <person name="La Ragione R."/>
            <person name="Hildebrand F."/>
            <person name="Pallen M.J."/>
        </authorList>
    </citation>
    <scope>NUCLEOTIDE SEQUENCE</scope>
    <source>
        <strain evidence="6">ChiBcec8-14828</strain>
    </source>
</reference>
<dbReference type="InterPro" id="IPR003439">
    <property type="entry name" value="ABC_transporter-like_ATP-bd"/>
</dbReference>
<dbReference type="SUPFAM" id="SSF52540">
    <property type="entry name" value="P-loop containing nucleoside triphosphate hydrolases"/>
    <property type="match status" value="1"/>
</dbReference>
<dbReference type="GO" id="GO:0005524">
    <property type="term" value="F:ATP binding"/>
    <property type="evidence" value="ECO:0007669"/>
    <property type="project" value="UniProtKB-KW"/>
</dbReference>
<dbReference type="GO" id="GO:0016887">
    <property type="term" value="F:ATP hydrolysis activity"/>
    <property type="evidence" value="ECO:0007669"/>
    <property type="project" value="InterPro"/>
</dbReference>
<dbReference type="AlphaFoldDB" id="A0A9D2M100"/>
<dbReference type="Proteomes" id="UP000824209">
    <property type="component" value="Unassembled WGS sequence"/>
</dbReference>
<evidence type="ECO:0000256" key="1">
    <source>
        <dbReference type="ARBA" id="ARBA00005417"/>
    </source>
</evidence>
<dbReference type="InterPro" id="IPR027417">
    <property type="entry name" value="P-loop_NTPase"/>
</dbReference>
<reference evidence="6" key="2">
    <citation type="submission" date="2021-04" db="EMBL/GenBank/DDBJ databases">
        <authorList>
            <person name="Gilroy R."/>
        </authorList>
    </citation>
    <scope>NUCLEOTIDE SEQUENCE</scope>
    <source>
        <strain evidence="6">ChiBcec8-14828</strain>
    </source>
</reference>
<dbReference type="PANTHER" id="PTHR43335:SF8">
    <property type="entry name" value="ABC TRANSPORTER, ATP-BINDING PROTEIN"/>
    <property type="match status" value="1"/>
</dbReference>
<dbReference type="Pfam" id="PF00005">
    <property type="entry name" value="ABC_tran"/>
    <property type="match status" value="1"/>
</dbReference>
<dbReference type="PROSITE" id="PS00211">
    <property type="entry name" value="ABC_TRANSPORTER_1"/>
    <property type="match status" value="1"/>
</dbReference>
<organism evidence="6 7">
    <name type="scientific">Candidatus Ruthenibacterium avium</name>
    <dbReference type="NCBI Taxonomy" id="2838751"/>
    <lineage>
        <taxon>Bacteria</taxon>
        <taxon>Bacillati</taxon>
        <taxon>Bacillota</taxon>
        <taxon>Clostridia</taxon>
        <taxon>Eubacteriales</taxon>
        <taxon>Oscillospiraceae</taxon>
        <taxon>Ruthenibacterium</taxon>
    </lineage>
</organism>
<keyword evidence="3" id="KW-0547">Nucleotide-binding</keyword>
<dbReference type="InterPro" id="IPR017871">
    <property type="entry name" value="ABC_transporter-like_CS"/>
</dbReference>
<keyword evidence="4 6" id="KW-0067">ATP-binding</keyword>
<dbReference type="PROSITE" id="PS50893">
    <property type="entry name" value="ABC_TRANSPORTER_2"/>
    <property type="match status" value="1"/>
</dbReference>
<evidence type="ECO:0000259" key="5">
    <source>
        <dbReference type="PROSITE" id="PS50893"/>
    </source>
</evidence>
<dbReference type="InterPro" id="IPR003593">
    <property type="entry name" value="AAA+_ATPase"/>
</dbReference>
<evidence type="ECO:0000313" key="6">
    <source>
        <dbReference type="EMBL" id="HJB38860.1"/>
    </source>
</evidence>
<proteinExistence type="inferred from homology"/>
<evidence type="ECO:0000313" key="7">
    <source>
        <dbReference type="Proteomes" id="UP000824209"/>
    </source>
</evidence>
<dbReference type="SMART" id="SM00382">
    <property type="entry name" value="AAA"/>
    <property type="match status" value="1"/>
</dbReference>
<name>A0A9D2M100_9FIRM</name>
<comment type="caution">
    <text evidence="6">The sequence shown here is derived from an EMBL/GenBank/DDBJ whole genome shotgun (WGS) entry which is preliminary data.</text>
</comment>
<dbReference type="Gene3D" id="3.40.50.300">
    <property type="entry name" value="P-loop containing nucleotide triphosphate hydrolases"/>
    <property type="match status" value="1"/>
</dbReference>
<protein>
    <submittedName>
        <fullName evidence="6">ATP-binding cassette domain-containing protein</fullName>
    </submittedName>
</protein>
<evidence type="ECO:0000256" key="2">
    <source>
        <dbReference type="ARBA" id="ARBA00022448"/>
    </source>
</evidence>
<dbReference type="PANTHER" id="PTHR43335">
    <property type="entry name" value="ABC TRANSPORTER, ATP-BINDING PROTEIN"/>
    <property type="match status" value="1"/>
</dbReference>
<evidence type="ECO:0000256" key="4">
    <source>
        <dbReference type="ARBA" id="ARBA00022840"/>
    </source>
</evidence>
<evidence type="ECO:0000256" key="3">
    <source>
        <dbReference type="ARBA" id="ARBA00022741"/>
    </source>
</evidence>
<comment type="similarity">
    <text evidence="1">Belongs to the ABC transporter superfamily.</text>
</comment>
<sequence>MSVTCQSVSKTIRRSPVLTNISLTMESGAVYGLQGKNGSGKTMLMKLLCGLIRPSSGWVEIDGQRLWRDISFPPSVGALLENPAFVPGATGFKNLEIINALADTPVSKDDIRATLRQVGLDDNDPRPYRKFSLGMKQRLGIAAAIMGFPRLVVLDEPTNALDIDGVLLMREICTQLKAHGCLVLLSCHDSEELHLLSDFIFSIKEGKITGAQQKTAGGEWIDMEEKSI</sequence>